<keyword evidence="2 6" id="KW-0812">Transmembrane</keyword>
<evidence type="ECO:0000256" key="4">
    <source>
        <dbReference type="ARBA" id="ARBA00023136"/>
    </source>
</evidence>
<dbReference type="SUPFAM" id="SSF103473">
    <property type="entry name" value="MFS general substrate transporter"/>
    <property type="match status" value="1"/>
</dbReference>
<evidence type="ECO:0000313" key="9">
    <source>
        <dbReference type="Proteomes" id="UP000324091"/>
    </source>
</evidence>
<reference evidence="8 9" key="1">
    <citation type="submission" date="2019-04" db="EMBL/GenBank/DDBJ databases">
        <title>Chromosome genome assembly for Takifugu flavidus.</title>
        <authorList>
            <person name="Xiao S."/>
        </authorList>
    </citation>
    <scope>NUCLEOTIDE SEQUENCE [LARGE SCALE GENOMIC DNA]</scope>
    <source>
        <strain evidence="8">HTHZ2018</strain>
        <tissue evidence="8">Muscle</tissue>
    </source>
</reference>
<dbReference type="InterPro" id="IPR005829">
    <property type="entry name" value="Sugar_transporter_CS"/>
</dbReference>
<organism evidence="8 9">
    <name type="scientific">Takifugu flavidus</name>
    <name type="common">sansaifugu</name>
    <dbReference type="NCBI Taxonomy" id="433684"/>
    <lineage>
        <taxon>Eukaryota</taxon>
        <taxon>Metazoa</taxon>
        <taxon>Chordata</taxon>
        <taxon>Craniata</taxon>
        <taxon>Vertebrata</taxon>
        <taxon>Euteleostomi</taxon>
        <taxon>Actinopterygii</taxon>
        <taxon>Neopterygii</taxon>
        <taxon>Teleostei</taxon>
        <taxon>Neoteleostei</taxon>
        <taxon>Acanthomorphata</taxon>
        <taxon>Eupercaria</taxon>
        <taxon>Tetraodontiformes</taxon>
        <taxon>Tetradontoidea</taxon>
        <taxon>Tetraodontidae</taxon>
        <taxon>Takifugu</taxon>
    </lineage>
</organism>
<feature type="region of interest" description="Disordered" evidence="5">
    <location>
        <begin position="612"/>
        <end position="631"/>
    </location>
</feature>
<dbReference type="PROSITE" id="PS00216">
    <property type="entry name" value="SUGAR_TRANSPORT_1"/>
    <property type="match status" value="1"/>
</dbReference>
<name>A0A5C6NL77_9TELE</name>
<evidence type="ECO:0000259" key="7">
    <source>
        <dbReference type="PROSITE" id="PS50850"/>
    </source>
</evidence>
<gene>
    <name evidence="8" type="ORF">D4764_02G0009940</name>
</gene>
<proteinExistence type="predicted"/>
<feature type="transmembrane region" description="Helical" evidence="6">
    <location>
        <begin position="551"/>
        <end position="570"/>
    </location>
</feature>
<feature type="region of interest" description="Disordered" evidence="5">
    <location>
        <begin position="676"/>
        <end position="696"/>
    </location>
</feature>
<evidence type="ECO:0000313" key="8">
    <source>
        <dbReference type="EMBL" id="TWW67953.1"/>
    </source>
</evidence>
<dbReference type="Pfam" id="PF00083">
    <property type="entry name" value="Sugar_tr"/>
    <property type="match status" value="1"/>
</dbReference>
<keyword evidence="4 6" id="KW-0472">Membrane</keyword>
<evidence type="ECO:0000256" key="5">
    <source>
        <dbReference type="SAM" id="MobiDB-lite"/>
    </source>
</evidence>
<comment type="caution">
    <text evidence="8">The sequence shown here is derived from an EMBL/GenBank/DDBJ whole genome shotgun (WGS) entry which is preliminary data.</text>
</comment>
<dbReference type="AlphaFoldDB" id="A0A5C6NL77"/>
<dbReference type="InterPro" id="IPR005828">
    <property type="entry name" value="MFS_sugar_transport-like"/>
</dbReference>
<dbReference type="EMBL" id="RHFK02000012">
    <property type="protein sequence ID" value="TWW67953.1"/>
    <property type="molecule type" value="Genomic_DNA"/>
</dbReference>
<feature type="compositionally biased region" description="Basic and acidic residues" evidence="5">
    <location>
        <begin position="687"/>
        <end position="696"/>
    </location>
</feature>
<protein>
    <submittedName>
        <fullName evidence="8">Putative solute carrier family 22 member 31</fullName>
    </submittedName>
</protein>
<accession>A0A5C6NL77</accession>
<sequence length="696" mass="76817">MSSSPPPSSSPLLPPRPLPRPPPPIPCPFPPPPFPPFPSFPCPPPPPYSPPPVFRVLPPSCASPAAQSRALCAMVAPPSPGSRLQHMDYDAKILPRTGGYGRYNRLVVVCSWFPTFAVTLNLISDVFYTRIPDSYHCQPDPRLLPSALLLSNVTSQRYLNLTIPWVNGTGLSHCQLFKYPSNVSDFTGNVPKEVVSCTKGWVFAHEAGLQSNFVTEWNLVCNDYWKIPLQHICFMSGWIMGYILLGTLSDWLGRRHCFLMSTSLSCLLGVAVCLSNSAVIFLLLLRLLQGSTLAGVFVSSYITRLELCDPLHRLMASMVGGFFSIFAEVCLPAVAALCRDWPVLQAVATLPLLQLLSCWCCASMFPESPRWLLATNQMSLAKRSLQDVTVRNGVCLQDDMYPGETLLAQIDSASEERQPKFFTVLELRRTRVIWKNCLILSFTLFIGTGIQYCFTRNLHTYSTNFYFAYFVRVITGALACVFICLSVNRYGRRGMLLLSAIVTGLSSLLLLALTQYLYGAMVLVLSVVGLLFSQALAMLSVFFASEVMPTVLRGGCLGLVLAAGCVGMAASSLMELQNNGGYFLHQVIFASFAVLSVLCILLLPESKRKSLPDSVAEGENQRRPPLFSARPHRDSLPLLYTTAPLSEYNPDNYSRLVSATKKMLSKETLPYRIAVPAQPPLLPGTDAQEHEREEMA</sequence>
<feature type="region of interest" description="Disordered" evidence="5">
    <location>
        <begin position="1"/>
        <end position="20"/>
    </location>
</feature>
<feature type="transmembrane region" description="Helical" evidence="6">
    <location>
        <begin position="227"/>
        <end position="245"/>
    </location>
</feature>
<dbReference type="InterPro" id="IPR020846">
    <property type="entry name" value="MFS_dom"/>
</dbReference>
<evidence type="ECO:0000256" key="3">
    <source>
        <dbReference type="ARBA" id="ARBA00022989"/>
    </source>
</evidence>
<dbReference type="GO" id="GO:0022857">
    <property type="term" value="F:transmembrane transporter activity"/>
    <property type="evidence" value="ECO:0007669"/>
    <property type="project" value="InterPro"/>
</dbReference>
<feature type="transmembrane region" description="Helical" evidence="6">
    <location>
        <begin position="437"/>
        <end position="454"/>
    </location>
</feature>
<feature type="transmembrane region" description="Helical" evidence="6">
    <location>
        <begin position="582"/>
        <end position="603"/>
    </location>
</feature>
<evidence type="ECO:0000256" key="1">
    <source>
        <dbReference type="ARBA" id="ARBA00004141"/>
    </source>
</evidence>
<feature type="transmembrane region" description="Helical" evidence="6">
    <location>
        <begin position="466"/>
        <end position="487"/>
    </location>
</feature>
<dbReference type="GO" id="GO:0016020">
    <property type="term" value="C:membrane"/>
    <property type="evidence" value="ECO:0007669"/>
    <property type="project" value="UniProtKB-SubCell"/>
</dbReference>
<keyword evidence="3 6" id="KW-1133">Transmembrane helix</keyword>
<dbReference type="Proteomes" id="UP000324091">
    <property type="component" value="Chromosome 2"/>
</dbReference>
<feature type="transmembrane region" description="Helical" evidence="6">
    <location>
        <begin position="494"/>
        <end position="514"/>
    </location>
</feature>
<feature type="domain" description="Major facilitator superfamily (MFS) profile" evidence="7">
    <location>
        <begin position="177"/>
        <end position="608"/>
    </location>
</feature>
<dbReference type="PANTHER" id="PTHR24064">
    <property type="entry name" value="SOLUTE CARRIER FAMILY 22 MEMBER"/>
    <property type="match status" value="1"/>
</dbReference>
<keyword evidence="9" id="KW-1185">Reference proteome</keyword>
<feature type="transmembrane region" description="Helical" evidence="6">
    <location>
        <begin position="314"/>
        <end position="337"/>
    </location>
</feature>
<feature type="transmembrane region" description="Helical" evidence="6">
    <location>
        <begin position="520"/>
        <end position="544"/>
    </location>
</feature>
<evidence type="ECO:0000256" key="2">
    <source>
        <dbReference type="ARBA" id="ARBA00022692"/>
    </source>
</evidence>
<dbReference type="InterPro" id="IPR036259">
    <property type="entry name" value="MFS_trans_sf"/>
</dbReference>
<evidence type="ECO:0000256" key="6">
    <source>
        <dbReference type="SAM" id="Phobius"/>
    </source>
</evidence>
<dbReference type="CDD" id="cd17443">
    <property type="entry name" value="MFS_SLC22A31"/>
    <property type="match status" value="1"/>
</dbReference>
<feature type="transmembrane region" description="Helical" evidence="6">
    <location>
        <begin position="257"/>
        <end position="277"/>
    </location>
</feature>
<dbReference type="PROSITE" id="PS50850">
    <property type="entry name" value="MFS"/>
    <property type="match status" value="1"/>
</dbReference>
<comment type="subcellular location">
    <subcellularLocation>
        <location evidence="1">Membrane</location>
        <topology evidence="1">Multi-pass membrane protein</topology>
    </subcellularLocation>
</comment>
<dbReference type="Gene3D" id="1.20.1250.20">
    <property type="entry name" value="MFS general substrate transporter like domains"/>
    <property type="match status" value="1"/>
</dbReference>